<name>X1L003_9ZZZZ</name>
<protein>
    <submittedName>
        <fullName evidence="1">Uncharacterized protein</fullName>
    </submittedName>
</protein>
<proteinExistence type="predicted"/>
<comment type="caution">
    <text evidence="1">The sequence shown here is derived from an EMBL/GenBank/DDBJ whole genome shotgun (WGS) entry which is preliminary data.</text>
</comment>
<dbReference type="AlphaFoldDB" id="X1L003"/>
<accession>X1L003</accession>
<organism evidence="1">
    <name type="scientific">marine sediment metagenome</name>
    <dbReference type="NCBI Taxonomy" id="412755"/>
    <lineage>
        <taxon>unclassified sequences</taxon>
        <taxon>metagenomes</taxon>
        <taxon>ecological metagenomes</taxon>
    </lineage>
</organism>
<reference evidence="1" key="1">
    <citation type="journal article" date="2014" name="Front. Microbiol.">
        <title>High frequency of phylogenetically diverse reductive dehalogenase-homologous genes in deep subseafloor sedimentary metagenomes.</title>
        <authorList>
            <person name="Kawai M."/>
            <person name="Futagami T."/>
            <person name="Toyoda A."/>
            <person name="Takaki Y."/>
            <person name="Nishi S."/>
            <person name="Hori S."/>
            <person name="Arai W."/>
            <person name="Tsubouchi T."/>
            <person name="Morono Y."/>
            <person name="Uchiyama I."/>
            <person name="Ito T."/>
            <person name="Fujiyama A."/>
            <person name="Inagaki F."/>
            <person name="Takami H."/>
        </authorList>
    </citation>
    <scope>NUCLEOTIDE SEQUENCE</scope>
    <source>
        <strain evidence="1">Expedition CK06-06</strain>
    </source>
</reference>
<sequence length="127" mass="14702">MRLGSSRIAEPAIRYGGLEINMNYLPSFLSLQYSEDLVGTLEEELGLDSDEVSRVKELLDNNLPPLVRPEVLSFLFGVSHGFINSMSRFPESYYRVYRVKKKGGGTRQIEAPRRFLKLIQRWIHFHI</sequence>
<evidence type="ECO:0000313" key="1">
    <source>
        <dbReference type="EMBL" id="GAH95774.1"/>
    </source>
</evidence>
<dbReference type="EMBL" id="BARV01001401">
    <property type="protein sequence ID" value="GAH95774.1"/>
    <property type="molecule type" value="Genomic_DNA"/>
</dbReference>
<gene>
    <name evidence="1" type="ORF">S06H3_04096</name>
</gene>